<evidence type="ECO:0000256" key="1">
    <source>
        <dbReference type="SAM" id="MobiDB-lite"/>
    </source>
</evidence>
<comment type="caution">
    <text evidence="2">The sequence shown here is derived from an EMBL/GenBank/DDBJ whole genome shotgun (WGS) entry which is preliminary data.</text>
</comment>
<dbReference type="Proteomes" id="UP000324222">
    <property type="component" value="Unassembled WGS sequence"/>
</dbReference>
<sequence length="79" mass="8680">MVTDCGVSGESSDADELQHKDTEHQTLGMYPQHIKLPSQDLDFNTSTHSTSGARRDQRITLMLPQSVITASYTNTASLI</sequence>
<dbReference type="AlphaFoldDB" id="A0A5B7DCC2"/>
<evidence type="ECO:0000313" key="3">
    <source>
        <dbReference type="Proteomes" id="UP000324222"/>
    </source>
</evidence>
<keyword evidence="3" id="KW-1185">Reference proteome</keyword>
<proteinExistence type="predicted"/>
<name>A0A5B7DCC2_PORTR</name>
<gene>
    <name evidence="2" type="ORF">E2C01_012001</name>
</gene>
<evidence type="ECO:0000313" key="2">
    <source>
        <dbReference type="EMBL" id="MPC19092.1"/>
    </source>
</evidence>
<feature type="region of interest" description="Disordered" evidence="1">
    <location>
        <begin position="1"/>
        <end position="28"/>
    </location>
</feature>
<accession>A0A5B7DCC2</accession>
<dbReference type="EMBL" id="VSRR010000739">
    <property type="protein sequence ID" value="MPC19092.1"/>
    <property type="molecule type" value="Genomic_DNA"/>
</dbReference>
<organism evidence="2 3">
    <name type="scientific">Portunus trituberculatus</name>
    <name type="common">Swimming crab</name>
    <name type="synonym">Neptunus trituberculatus</name>
    <dbReference type="NCBI Taxonomy" id="210409"/>
    <lineage>
        <taxon>Eukaryota</taxon>
        <taxon>Metazoa</taxon>
        <taxon>Ecdysozoa</taxon>
        <taxon>Arthropoda</taxon>
        <taxon>Crustacea</taxon>
        <taxon>Multicrustacea</taxon>
        <taxon>Malacostraca</taxon>
        <taxon>Eumalacostraca</taxon>
        <taxon>Eucarida</taxon>
        <taxon>Decapoda</taxon>
        <taxon>Pleocyemata</taxon>
        <taxon>Brachyura</taxon>
        <taxon>Eubrachyura</taxon>
        <taxon>Portunoidea</taxon>
        <taxon>Portunidae</taxon>
        <taxon>Portuninae</taxon>
        <taxon>Portunus</taxon>
    </lineage>
</organism>
<reference evidence="2 3" key="1">
    <citation type="submission" date="2019-05" db="EMBL/GenBank/DDBJ databases">
        <title>Another draft genome of Portunus trituberculatus and its Hox gene families provides insights of decapod evolution.</title>
        <authorList>
            <person name="Jeong J.-H."/>
            <person name="Song I."/>
            <person name="Kim S."/>
            <person name="Choi T."/>
            <person name="Kim D."/>
            <person name="Ryu S."/>
            <person name="Kim W."/>
        </authorList>
    </citation>
    <scope>NUCLEOTIDE SEQUENCE [LARGE SCALE GENOMIC DNA]</scope>
    <source>
        <tissue evidence="2">Muscle</tissue>
    </source>
</reference>
<protein>
    <submittedName>
        <fullName evidence="2">Uncharacterized protein</fullName>
    </submittedName>
</protein>